<dbReference type="GeneID" id="115474297"/>
<dbReference type="PANTHER" id="PTHR21083:SF0">
    <property type="entry name" value="DYNEIN AXONEMAL ASSEMBLY FACTOR 6"/>
    <property type="match status" value="1"/>
</dbReference>
<dbReference type="PANTHER" id="PTHR21083">
    <property type="entry name" value="TWISTER"/>
    <property type="match status" value="1"/>
</dbReference>
<dbReference type="OrthoDB" id="25887at2759"/>
<accession>A0A6P7YDK9</accession>
<name>A0A6P7YDK9_9AMPH</name>
<proteinExistence type="inferred from homology"/>
<dbReference type="FunCoup" id="A0A6P7YDK9">
    <property type="interactions" value="263"/>
</dbReference>
<dbReference type="CTD" id="139212"/>
<organism evidence="4 5">
    <name type="scientific">Microcaecilia unicolor</name>
    <dbReference type="NCBI Taxonomy" id="1415580"/>
    <lineage>
        <taxon>Eukaryota</taxon>
        <taxon>Metazoa</taxon>
        <taxon>Chordata</taxon>
        <taxon>Craniata</taxon>
        <taxon>Vertebrata</taxon>
        <taxon>Euteleostomi</taxon>
        <taxon>Amphibia</taxon>
        <taxon>Gymnophiona</taxon>
        <taxon>Siphonopidae</taxon>
        <taxon>Microcaecilia</taxon>
    </lineage>
</organism>
<dbReference type="GO" id="GO:0051087">
    <property type="term" value="F:protein-folding chaperone binding"/>
    <property type="evidence" value="ECO:0007669"/>
    <property type="project" value="InterPro"/>
</dbReference>
<feature type="region of interest" description="Disordered" evidence="2">
    <location>
        <begin position="38"/>
        <end position="70"/>
    </location>
</feature>
<feature type="domain" description="PIH1D1/2/3 CS-like" evidence="3">
    <location>
        <begin position="110"/>
        <end position="205"/>
    </location>
</feature>
<keyword evidence="4" id="KW-1185">Reference proteome</keyword>
<evidence type="ECO:0000256" key="2">
    <source>
        <dbReference type="SAM" id="MobiDB-lite"/>
    </source>
</evidence>
<dbReference type="AlphaFoldDB" id="A0A6P7YDK9"/>
<reference evidence="5" key="1">
    <citation type="submission" date="2025-08" db="UniProtKB">
        <authorList>
            <consortium name="RefSeq"/>
        </authorList>
    </citation>
    <scope>IDENTIFICATION</scope>
</reference>
<protein>
    <submittedName>
        <fullName evidence="5">Protein PIH1D3 isoform X1</fullName>
    </submittedName>
</protein>
<dbReference type="GO" id="GO:0005737">
    <property type="term" value="C:cytoplasm"/>
    <property type="evidence" value="ECO:0007669"/>
    <property type="project" value="TreeGrafter"/>
</dbReference>
<dbReference type="RefSeq" id="XP_030065567.1">
    <property type="nucleotide sequence ID" value="XM_030209707.1"/>
</dbReference>
<dbReference type="Pfam" id="PF18201">
    <property type="entry name" value="PIH1_CS"/>
    <property type="match status" value="1"/>
</dbReference>
<dbReference type="InParanoid" id="A0A6P7YDK9"/>
<dbReference type="GO" id="GO:0045505">
    <property type="term" value="F:dynein intermediate chain binding"/>
    <property type="evidence" value="ECO:0007669"/>
    <property type="project" value="TreeGrafter"/>
</dbReference>
<evidence type="ECO:0000313" key="4">
    <source>
        <dbReference type="Proteomes" id="UP000515156"/>
    </source>
</evidence>
<evidence type="ECO:0000313" key="5">
    <source>
        <dbReference type="RefSeq" id="XP_030065567.1"/>
    </source>
</evidence>
<dbReference type="InterPro" id="IPR041442">
    <property type="entry name" value="PIH1D1/2/3_CS-like"/>
</dbReference>
<comment type="similarity">
    <text evidence="1">Belongs to the PIH1 family.</text>
</comment>
<evidence type="ECO:0000256" key="1">
    <source>
        <dbReference type="ARBA" id="ARBA00008511"/>
    </source>
</evidence>
<dbReference type="KEGG" id="muo:115474297"/>
<evidence type="ECO:0000259" key="3">
    <source>
        <dbReference type="Pfam" id="PF18201"/>
    </source>
</evidence>
<dbReference type="GO" id="GO:0070286">
    <property type="term" value="P:axonemal dynein complex assembly"/>
    <property type="evidence" value="ECO:0007669"/>
    <property type="project" value="InterPro"/>
</dbReference>
<sequence length="215" mass="24022">MVTRTLCACAVVSVGMNFDDFSSASSLQALANLLCPNAEDEDSDNEQPQSFASMCPGHIGPEKNTYSRGKGHQTEMVASKEKSVNESDIWSVEEVPEGSECDDTWDPREQPEYEIVFKQRVGTEDMFLGMSRKDASTACCEDMLIKIKLPDTKLADITLDVRDKFLDLRTPKNKLGLHLPHPVDSKNGKALFVSEKQILEITLPMQREFDLINFA</sequence>
<dbReference type="InterPro" id="IPR026697">
    <property type="entry name" value="DNAAF6"/>
</dbReference>
<gene>
    <name evidence="5" type="primary">PIH1D3</name>
</gene>
<dbReference type="GO" id="GO:0030317">
    <property type="term" value="P:flagellated sperm motility"/>
    <property type="evidence" value="ECO:0007669"/>
    <property type="project" value="TreeGrafter"/>
</dbReference>
<dbReference type="Proteomes" id="UP000515156">
    <property type="component" value="Chromosome 7"/>
</dbReference>